<proteinExistence type="predicted"/>
<name>A0ABM9FCS1_9ENTR</name>
<sequence length="168" mass="18686">MRLNNFQRYYPENNSGVPIAYLQSDSGADWYDSQKLFSDDTWKIVFDSDGVIVSFSNDISMLFPVGMSVAEVDDIPDGVDINGGWMFDGEFITPVPEGADTAAQRKTALMSVATAVIAPLQDADDMDIATDEEREALLLWKKYRVLLSRVDVSKAPNIKWPEVPENVA</sequence>
<evidence type="ECO:0000313" key="1">
    <source>
        <dbReference type="EMBL" id="CAH6661000.1"/>
    </source>
</evidence>
<keyword evidence="2" id="KW-1185">Reference proteome</keyword>
<dbReference type="InterPro" id="IPR003458">
    <property type="entry name" value="Phage_T4_Gp38_tail_assem"/>
</dbReference>
<dbReference type="Proteomes" id="UP001152651">
    <property type="component" value="Unassembled WGS sequence"/>
</dbReference>
<dbReference type="PANTHER" id="PTHR34413">
    <property type="entry name" value="PROPHAGE TAIL FIBER ASSEMBLY PROTEIN HOMOLOG TFAE-RELATED-RELATED"/>
    <property type="match status" value="1"/>
</dbReference>
<evidence type="ECO:0000313" key="2">
    <source>
        <dbReference type="Proteomes" id="UP001152651"/>
    </source>
</evidence>
<dbReference type="RefSeq" id="WP_253898652.1">
    <property type="nucleotide sequence ID" value="NZ_CALSBS010000018.1"/>
</dbReference>
<accession>A0ABM9FCS1</accession>
<comment type="caution">
    <text evidence="1">The sequence shown here is derived from an EMBL/GenBank/DDBJ whole genome shotgun (WGS) entry which is preliminary data.</text>
</comment>
<dbReference type="Pfam" id="PF02413">
    <property type="entry name" value="Caudo_TAP"/>
    <property type="match status" value="1"/>
</dbReference>
<protein>
    <submittedName>
        <fullName evidence="1">Tail fiber assembly protein</fullName>
    </submittedName>
</protein>
<dbReference type="EMBL" id="CALSBS010000018">
    <property type="protein sequence ID" value="CAH6661000.1"/>
    <property type="molecule type" value="Genomic_DNA"/>
</dbReference>
<reference evidence="1" key="1">
    <citation type="submission" date="2022-05" db="EMBL/GenBank/DDBJ databases">
        <authorList>
            <person name="Blom J."/>
        </authorList>
    </citation>
    <scope>NUCLEOTIDE SEQUENCE</scope>
    <source>
        <strain evidence="1">Type strain: CPO20170097</strain>
    </source>
</reference>
<dbReference type="PANTHER" id="PTHR34413:SF2">
    <property type="entry name" value="PROPHAGE TAIL FIBER ASSEMBLY PROTEIN HOMOLOG TFAE-RELATED"/>
    <property type="match status" value="1"/>
</dbReference>
<gene>
    <name evidence="1" type="ORF">FBBNIHIM_17985</name>
</gene>
<dbReference type="InterPro" id="IPR051220">
    <property type="entry name" value="TFA_Chaperone"/>
</dbReference>
<organism evidence="1 2">
    <name type="scientific">Pseudocitrobacter vendiensis</name>
    <dbReference type="NCBI Taxonomy" id="2488306"/>
    <lineage>
        <taxon>Bacteria</taxon>
        <taxon>Pseudomonadati</taxon>
        <taxon>Pseudomonadota</taxon>
        <taxon>Gammaproteobacteria</taxon>
        <taxon>Enterobacterales</taxon>
        <taxon>Enterobacteriaceae</taxon>
        <taxon>Pseudocitrobacter</taxon>
    </lineage>
</organism>